<organism evidence="8 9">
    <name type="scientific">Paspalum notatum var. saurae</name>
    <dbReference type="NCBI Taxonomy" id="547442"/>
    <lineage>
        <taxon>Eukaryota</taxon>
        <taxon>Viridiplantae</taxon>
        <taxon>Streptophyta</taxon>
        <taxon>Embryophyta</taxon>
        <taxon>Tracheophyta</taxon>
        <taxon>Spermatophyta</taxon>
        <taxon>Magnoliopsida</taxon>
        <taxon>Liliopsida</taxon>
        <taxon>Poales</taxon>
        <taxon>Poaceae</taxon>
        <taxon>PACMAD clade</taxon>
        <taxon>Panicoideae</taxon>
        <taxon>Andropogonodae</taxon>
        <taxon>Paspaleae</taxon>
        <taxon>Paspalinae</taxon>
        <taxon>Paspalum</taxon>
    </lineage>
</organism>
<dbReference type="Gene3D" id="2.60.120.560">
    <property type="entry name" value="Exo-inulinase, domain 1"/>
    <property type="match status" value="2"/>
</dbReference>
<evidence type="ECO:0000313" key="9">
    <source>
        <dbReference type="Proteomes" id="UP001341281"/>
    </source>
</evidence>
<evidence type="ECO:0000256" key="5">
    <source>
        <dbReference type="SAM" id="SignalP"/>
    </source>
</evidence>
<dbReference type="InterPro" id="IPR023296">
    <property type="entry name" value="Glyco_hydro_beta-prop_sf"/>
</dbReference>
<dbReference type="InterPro" id="IPR050551">
    <property type="entry name" value="Fructan_Metab_Enzymes"/>
</dbReference>
<comment type="similarity">
    <text evidence="1">Belongs to the glycosyl hydrolase 32 family.</text>
</comment>
<protein>
    <recommendedName>
        <fullName evidence="10">Cell wall invertase</fullName>
    </recommendedName>
</protein>
<feature type="chain" id="PRO_5042832367" description="Cell wall invertase" evidence="5">
    <location>
        <begin position="21"/>
        <end position="1158"/>
    </location>
</feature>
<feature type="signal peptide" evidence="5">
    <location>
        <begin position="1"/>
        <end position="20"/>
    </location>
</feature>
<feature type="domain" description="Glycosyl hydrolase family 32 N-terminal" evidence="6">
    <location>
        <begin position="53"/>
        <end position="378"/>
    </location>
</feature>
<dbReference type="Gene3D" id="2.115.10.20">
    <property type="entry name" value="Glycosyl hydrolase domain, family 43"/>
    <property type="match status" value="2"/>
</dbReference>
<keyword evidence="5" id="KW-0732">Signal</keyword>
<dbReference type="InterPro" id="IPR013320">
    <property type="entry name" value="ConA-like_dom_sf"/>
</dbReference>
<evidence type="ECO:0000259" key="7">
    <source>
        <dbReference type="Pfam" id="PF08244"/>
    </source>
</evidence>
<evidence type="ECO:0000256" key="1">
    <source>
        <dbReference type="ARBA" id="ARBA00009902"/>
    </source>
</evidence>
<dbReference type="AlphaFoldDB" id="A0AAQ3U7C5"/>
<dbReference type="SMART" id="SM00640">
    <property type="entry name" value="Glyco_32"/>
    <property type="match status" value="2"/>
</dbReference>
<dbReference type="EMBL" id="CP144751">
    <property type="protein sequence ID" value="WVZ85554.1"/>
    <property type="molecule type" value="Genomic_DNA"/>
</dbReference>
<keyword evidence="2" id="KW-0378">Hydrolase</keyword>
<feature type="domain" description="Glycosyl hydrolase family 32 N-terminal" evidence="6">
    <location>
        <begin position="626"/>
        <end position="948"/>
    </location>
</feature>
<name>A0AAQ3U7C5_PASNO</name>
<dbReference type="Pfam" id="PF08244">
    <property type="entry name" value="Glyco_hydro_32C"/>
    <property type="match status" value="2"/>
</dbReference>
<feature type="domain" description="Glycosyl hydrolase family 32 C-terminal" evidence="7">
    <location>
        <begin position="381"/>
        <end position="577"/>
    </location>
</feature>
<gene>
    <name evidence="8" type="ORF">U9M48_032469</name>
</gene>
<dbReference type="InterPro" id="IPR001362">
    <property type="entry name" value="Glyco_hydro_32"/>
</dbReference>
<evidence type="ECO:0000259" key="6">
    <source>
        <dbReference type="Pfam" id="PF00251"/>
    </source>
</evidence>
<dbReference type="InterPro" id="IPR013148">
    <property type="entry name" value="Glyco_hydro_32_N"/>
</dbReference>
<dbReference type="InterPro" id="IPR013189">
    <property type="entry name" value="Glyco_hydro_32_C"/>
</dbReference>
<evidence type="ECO:0000256" key="3">
    <source>
        <dbReference type="ARBA" id="ARBA00023180"/>
    </source>
</evidence>
<evidence type="ECO:0000313" key="8">
    <source>
        <dbReference type="EMBL" id="WVZ85554.1"/>
    </source>
</evidence>
<evidence type="ECO:0000256" key="4">
    <source>
        <dbReference type="ARBA" id="ARBA00023295"/>
    </source>
</evidence>
<evidence type="ECO:0008006" key="10">
    <source>
        <dbReference type="Google" id="ProtNLM"/>
    </source>
</evidence>
<keyword evidence="3" id="KW-0325">Glycoprotein</keyword>
<keyword evidence="4" id="KW-0326">Glycosidase</keyword>
<accession>A0AAQ3U7C5</accession>
<dbReference type="GO" id="GO:0005975">
    <property type="term" value="P:carbohydrate metabolic process"/>
    <property type="evidence" value="ECO:0007669"/>
    <property type="project" value="InterPro"/>
</dbReference>
<proteinExistence type="inferred from homology"/>
<dbReference type="FunFam" id="2.60.120.560:FF:000002">
    <property type="entry name" value="Beta-fructofuranosidase, insoluble isoenzyme CWINV1"/>
    <property type="match status" value="2"/>
</dbReference>
<dbReference type="SUPFAM" id="SSF75005">
    <property type="entry name" value="Arabinanase/levansucrase/invertase"/>
    <property type="match status" value="2"/>
</dbReference>
<dbReference type="GO" id="GO:0004553">
    <property type="term" value="F:hydrolase activity, hydrolyzing O-glycosyl compounds"/>
    <property type="evidence" value="ECO:0007669"/>
    <property type="project" value="InterPro"/>
</dbReference>
<dbReference type="PANTHER" id="PTHR31953">
    <property type="entry name" value="BETA-FRUCTOFURANOSIDASE, INSOLUBLE ISOENZYME CWINV1-RELATED"/>
    <property type="match status" value="1"/>
</dbReference>
<dbReference type="Pfam" id="PF00251">
    <property type="entry name" value="Glyco_hydro_32N"/>
    <property type="match status" value="2"/>
</dbReference>
<dbReference type="SUPFAM" id="SSF49899">
    <property type="entry name" value="Concanavalin A-like lectins/glucanases"/>
    <property type="match status" value="2"/>
</dbReference>
<evidence type="ECO:0000256" key="2">
    <source>
        <dbReference type="ARBA" id="ARBA00022801"/>
    </source>
</evidence>
<feature type="domain" description="Glycosyl hydrolase family 32 C-terminal" evidence="7">
    <location>
        <begin position="970"/>
        <end position="1147"/>
    </location>
</feature>
<dbReference type="FunFam" id="2.115.10.20:FF:000001">
    <property type="entry name" value="Beta-fructofuranosidase, insoluble isoenzyme CWINV1"/>
    <property type="match status" value="2"/>
</dbReference>
<dbReference type="Proteomes" id="UP001341281">
    <property type="component" value="Chromosome 07"/>
</dbReference>
<reference evidence="8 9" key="1">
    <citation type="submission" date="2024-02" db="EMBL/GenBank/DDBJ databases">
        <title>High-quality chromosome-scale genome assembly of Pensacola bahiagrass (Paspalum notatum Flugge var. saurae).</title>
        <authorList>
            <person name="Vega J.M."/>
            <person name="Podio M."/>
            <person name="Orjuela J."/>
            <person name="Siena L.A."/>
            <person name="Pessino S.C."/>
            <person name="Combes M.C."/>
            <person name="Mariac C."/>
            <person name="Albertini E."/>
            <person name="Pupilli F."/>
            <person name="Ortiz J.P.A."/>
            <person name="Leblanc O."/>
        </authorList>
    </citation>
    <scope>NUCLEOTIDE SEQUENCE [LARGE SCALE GENOMIC DNA]</scope>
    <source>
        <strain evidence="8">R1</strain>
        <tissue evidence="8">Leaf</tissue>
    </source>
</reference>
<dbReference type="CDD" id="cd18624">
    <property type="entry name" value="GH32_Fruct1-like"/>
    <property type="match status" value="2"/>
</dbReference>
<sequence>MRALGRVAWAWLLLLQLAGASHVVHDYEILEAEAATAAVPPSIVDPLMRTGYHFQPRKNWINAPLYYKGWYHLFYQYNPKGAVWGNIVWAHSVSRDLINWVALKPAIEPSIPSDKYGCWSGSATTLPDGTPAIMYTGVNRPDVNYQVQNVAYPRNASDPLLREWVKPSHNPIIVPRGGINATQFRDPTTAWRAPEDGRWRLLIGSVEGAPARGVAYVYRSRDFKRWTRARRPLHSAATGMWECPDFYPVGAGGRRTGVEASSAAASGSGKEKKVKYVLKNSLDLRRYDYYTVGTYDRAAERYVPDDPAGDERHLRYDYGNFYASKTFYDPAKRRRILWGWANESDTAADDVAKGWAGMQAIPRTVWLDPSGKQLLQWPIEEVEALRGKSVALKDTLVKPGQHVEVTGIQTAQADVEVSFAMEASSLAGAEALDPAMAGDAQRLCGARGADVGGGVGPFGLWVLASAGREERTAVFFRVFRPAHGGKPVVLMCSDPTKSSLNPNLYQPTFAGFVDTDISNGKISLRTLIDRSVVESFGAGGKTCILSRVYPSLAIGKNARLYVFNAGKADVRVSRLTAKMRMTKVAALLLVAMLCCLTVARASHAVYPELQSLEAEKVDETSRTGYHFQPPKHWINGPMYYKGLYHLFYQYNPKGAVWGNIVWAHSVSTDLIDWTALDPGIYPSKPFDIKGCWSGSATVLPSGVPAIMYTGIDPDEHQVQNVAYPKNLSDPFLREWVKPAYNPIIAPDSGINASAFRDPTTAWYGPDGHWRLLVGSKVGDKGLAVLYRSRDFRRWVKAHHPLHSGHTGMWECPDFFPVAVHGRRHHRRGVDTAELRDGAVAEEVKYVLKVSLDLTRYEYYTVGTYDHATDRYTPDAGFRDNDYGLRYDYGDFYASKSFYDPVKRRRILWGWANESDTVPDDRRKGWAGIQAIPRKLWLSPRGKQLIQWPVEEIKALRGKHVGVGDKVVKSDQYFEVTGIKSVQSDVEVAFAIEDLSKAEQFNPAWLTDPQALCKKRGSRIAGEVGPFGLWVLAAGDLTERTAVFFRVFKANSSKHVVLMCNDPTSSSFESQVYRPTFAGFVDVDIASTKQIALRTLIDHSVVESFGAGGKTCILTRVYPKKALGSDAHLFVFNHGEVDVKVTNLDAWEMKTPKMNAPPQ</sequence>
<keyword evidence="9" id="KW-1185">Reference proteome</keyword>